<evidence type="ECO:0000256" key="5">
    <source>
        <dbReference type="ARBA" id="ARBA00023239"/>
    </source>
</evidence>
<gene>
    <name evidence="8" type="ORF">DV20_10110</name>
</gene>
<dbReference type="OrthoDB" id="9815233at2"/>
<evidence type="ECO:0000256" key="3">
    <source>
        <dbReference type="ARBA" id="ARBA00022793"/>
    </source>
</evidence>
<dbReference type="InterPro" id="IPR008286">
    <property type="entry name" value="Prn/Lys/Arg_de-COase_C"/>
</dbReference>
<dbReference type="RefSeq" id="WP_043778667.1">
    <property type="nucleotide sequence ID" value="NZ_JMQI01000021.1"/>
</dbReference>
<keyword evidence="4" id="KW-0663">Pyridoxal phosphate</keyword>
<keyword evidence="3" id="KW-0210">Decarboxylase</keyword>
<sequence length="502" mass="53894">MPPGCFARGASGYSAAMDHSKAPVLEALRDYHSTGYVPFNAPGHKQGRGIDPRVLEVVGADVFKSDVIALNGLDDRLMRQGVLAEAQALMADAVGADHTFFSTCGSSLSVKSAMLAVAGPHEKLLVPRHVHKSVISGLIVSGVRPVWVRPHWDAERHLSHPPGVREFAEAYESDPEVKGALVVTPTDYGTCGDLRAIADWCHERGLPLIVDEAWGAHLPFHDGLPPWGMDAGADVCVTSVHKMGAAVEQSSVFHLQGDRVDPNVLKAREDLLGTTSASSLVYAALDGWRRQMAEQGKELIDGALTLVDSVRGRLADLGVTVMHDEFLGPDLADSVDRLKVVLDLDPLGISGYQAADWLREHQRVTVGLSDHRRIVAQFNHSDDEKTASTLVDAIDALVKAAPSFEKPPKVDLPSPREMELETAMLPRDAFFGPAEQVPVAEAAGRIAAEMITPYPPGAPGVLPGEVITRPMLDYLRSGLGAGMQLPDPADSDLESIRVVAKH</sequence>
<dbReference type="Gene3D" id="3.40.640.10">
    <property type="entry name" value="Type I PLP-dependent aspartate aminotransferase-like (Major domain)"/>
    <property type="match status" value="1"/>
</dbReference>
<dbReference type="InterPro" id="IPR036633">
    <property type="entry name" value="Prn/Lys/Arg_de-COase_C_sf"/>
</dbReference>
<comment type="caution">
    <text evidence="8">The sequence shown here is derived from an EMBL/GenBank/DDBJ whole genome shotgun (WGS) entry which is preliminary data.</text>
</comment>
<evidence type="ECO:0000256" key="4">
    <source>
        <dbReference type="ARBA" id="ARBA00022898"/>
    </source>
</evidence>
<dbReference type="Gene3D" id="3.90.100.10">
    <property type="entry name" value="Orn/Lys/Arg decarboxylase, C-terminal domain"/>
    <property type="match status" value="1"/>
</dbReference>
<comment type="similarity">
    <text evidence="2">Belongs to the Orn/Lys/Arg decarboxylase class-I family.</text>
</comment>
<dbReference type="InterPro" id="IPR000310">
    <property type="entry name" value="Orn/Lys/Arg_deCO2ase_major_dom"/>
</dbReference>
<evidence type="ECO:0000259" key="7">
    <source>
        <dbReference type="Pfam" id="PF03711"/>
    </source>
</evidence>
<feature type="domain" description="Orn/Lys/Arg decarboxylase C-terminal" evidence="7">
    <location>
        <begin position="421"/>
        <end position="483"/>
    </location>
</feature>
<evidence type="ECO:0000313" key="8">
    <source>
        <dbReference type="EMBL" id="KDN22259.1"/>
    </source>
</evidence>
<reference evidence="8 9" key="1">
    <citation type="submission" date="2014-05" db="EMBL/GenBank/DDBJ databases">
        <title>Draft genome sequence of Amycolatopsis rifamycinica DSM 46095.</title>
        <authorList>
            <person name="Lal R."/>
            <person name="Saxena A."/>
            <person name="Kumari R."/>
            <person name="Mukherjee U."/>
            <person name="Singh P."/>
            <person name="Sangwan N."/>
            <person name="Mahato N.K."/>
        </authorList>
    </citation>
    <scope>NUCLEOTIDE SEQUENCE [LARGE SCALE GENOMIC DNA]</scope>
    <source>
        <strain evidence="8 9">DSM 46095</strain>
    </source>
</reference>
<dbReference type="EMBL" id="JMQI01000021">
    <property type="protein sequence ID" value="KDN22259.1"/>
    <property type="molecule type" value="Genomic_DNA"/>
</dbReference>
<keyword evidence="9" id="KW-1185">Reference proteome</keyword>
<feature type="domain" description="Orn/Lys/Arg decarboxylases family 1 pyridoxal-P attachment site" evidence="6">
    <location>
        <begin position="23"/>
        <end position="316"/>
    </location>
</feature>
<organism evidence="8 9">
    <name type="scientific">Amycolatopsis rifamycinica</name>
    <dbReference type="NCBI Taxonomy" id="287986"/>
    <lineage>
        <taxon>Bacteria</taxon>
        <taxon>Bacillati</taxon>
        <taxon>Actinomycetota</taxon>
        <taxon>Actinomycetes</taxon>
        <taxon>Pseudonocardiales</taxon>
        <taxon>Pseudonocardiaceae</taxon>
        <taxon>Amycolatopsis</taxon>
    </lineage>
</organism>
<comment type="cofactor">
    <cofactor evidence="1">
        <name>pyridoxal 5'-phosphate</name>
        <dbReference type="ChEBI" id="CHEBI:597326"/>
    </cofactor>
</comment>
<evidence type="ECO:0000313" key="9">
    <source>
        <dbReference type="Proteomes" id="UP000027345"/>
    </source>
</evidence>
<dbReference type="GO" id="GO:0016831">
    <property type="term" value="F:carboxy-lyase activity"/>
    <property type="evidence" value="ECO:0007669"/>
    <property type="project" value="UniProtKB-KW"/>
</dbReference>
<accession>A0A066UDP8</accession>
<dbReference type="SUPFAM" id="SSF53383">
    <property type="entry name" value="PLP-dependent transferases"/>
    <property type="match status" value="1"/>
</dbReference>
<dbReference type="Proteomes" id="UP000027345">
    <property type="component" value="Unassembled WGS sequence"/>
</dbReference>
<dbReference type="AlphaFoldDB" id="A0A066UDP8"/>
<evidence type="ECO:0000259" key="6">
    <source>
        <dbReference type="Pfam" id="PF01276"/>
    </source>
</evidence>
<dbReference type="InterPro" id="IPR015424">
    <property type="entry name" value="PyrdxlP-dep_Trfase"/>
</dbReference>
<keyword evidence="5" id="KW-0456">Lyase</keyword>
<dbReference type="Pfam" id="PF03711">
    <property type="entry name" value="OKR_DC_1_C"/>
    <property type="match status" value="1"/>
</dbReference>
<dbReference type="SUPFAM" id="SSF55904">
    <property type="entry name" value="Ornithine decarboxylase C-terminal domain"/>
    <property type="match status" value="1"/>
</dbReference>
<name>A0A066UDP8_9PSEU</name>
<proteinExistence type="inferred from homology"/>
<dbReference type="Pfam" id="PF01276">
    <property type="entry name" value="OKR_DC_1"/>
    <property type="match status" value="1"/>
</dbReference>
<dbReference type="InterPro" id="IPR052357">
    <property type="entry name" value="Orn_Lys_Arg_decarboxylase-I"/>
</dbReference>
<dbReference type="STRING" id="287986.DV20_10110"/>
<evidence type="ECO:0000256" key="2">
    <source>
        <dbReference type="ARBA" id="ARBA00010671"/>
    </source>
</evidence>
<protein>
    <submittedName>
        <fullName evidence="8">Ornithine decarboxylase</fullName>
    </submittedName>
</protein>
<dbReference type="PANTHER" id="PTHR43277:SF4">
    <property type="entry name" value="ARGININE DECARBOXYLASE"/>
    <property type="match status" value="1"/>
</dbReference>
<evidence type="ECO:0000256" key="1">
    <source>
        <dbReference type="ARBA" id="ARBA00001933"/>
    </source>
</evidence>
<dbReference type="PANTHER" id="PTHR43277">
    <property type="entry name" value="ARGININE DECARBOXYLASE"/>
    <property type="match status" value="1"/>
</dbReference>
<dbReference type="eggNOG" id="COG1982">
    <property type="taxonomic scope" value="Bacteria"/>
</dbReference>
<dbReference type="InterPro" id="IPR015421">
    <property type="entry name" value="PyrdxlP-dep_Trfase_major"/>
</dbReference>